<keyword evidence="12" id="KW-1185">Reference proteome</keyword>
<comment type="subcellular location">
    <subcellularLocation>
        <location evidence="1">Nucleus</location>
    </subcellularLocation>
</comment>
<keyword evidence="5" id="KW-0805">Transcription regulation</keyword>
<dbReference type="GO" id="GO:0005634">
    <property type="term" value="C:nucleus"/>
    <property type="evidence" value="ECO:0007669"/>
    <property type="project" value="UniProtKB-SubCell"/>
</dbReference>
<protein>
    <recommendedName>
        <fullName evidence="10">BTB domain-containing protein</fullName>
    </recommendedName>
</protein>
<feature type="compositionally biased region" description="Basic and acidic residues" evidence="9">
    <location>
        <begin position="585"/>
        <end position="597"/>
    </location>
</feature>
<reference evidence="11 12" key="1">
    <citation type="journal article" date="2021" name="BMC Biol.">
        <title>Horizontally acquired antibacterial genes associated with adaptive radiation of ladybird beetles.</title>
        <authorList>
            <person name="Li H.S."/>
            <person name="Tang X.F."/>
            <person name="Huang Y.H."/>
            <person name="Xu Z.Y."/>
            <person name="Chen M.L."/>
            <person name="Du X.Y."/>
            <person name="Qiu B.Y."/>
            <person name="Chen P.T."/>
            <person name="Zhang W."/>
            <person name="Slipinski A."/>
            <person name="Escalona H.E."/>
            <person name="Waterhouse R.M."/>
            <person name="Zwick A."/>
            <person name="Pang H."/>
        </authorList>
    </citation>
    <scope>NUCLEOTIDE SEQUENCE [LARGE SCALE GENOMIC DNA]</scope>
    <source>
        <strain evidence="11">SYSU2018</strain>
    </source>
</reference>
<dbReference type="GO" id="GO:0006355">
    <property type="term" value="P:regulation of DNA-templated transcription"/>
    <property type="evidence" value="ECO:0007669"/>
    <property type="project" value="UniProtKB-ARBA"/>
</dbReference>
<feature type="compositionally biased region" description="Basic and acidic residues" evidence="9">
    <location>
        <begin position="625"/>
        <end position="635"/>
    </location>
</feature>
<dbReference type="GO" id="GO:0035167">
    <property type="term" value="P:larval lymph gland hemopoiesis"/>
    <property type="evidence" value="ECO:0007669"/>
    <property type="project" value="UniProtKB-ARBA"/>
</dbReference>
<feature type="domain" description="BTB" evidence="10">
    <location>
        <begin position="274"/>
        <end position="340"/>
    </location>
</feature>
<keyword evidence="4" id="KW-0524">Neurogenesis</keyword>
<gene>
    <name evidence="11" type="ORF">HHI36_021587</name>
</gene>
<dbReference type="PROSITE" id="PS50097">
    <property type="entry name" value="BTB"/>
    <property type="match status" value="1"/>
</dbReference>
<dbReference type="GO" id="GO:0016199">
    <property type="term" value="P:axon midline choice point recognition"/>
    <property type="evidence" value="ECO:0007669"/>
    <property type="project" value="UniProtKB-ARBA"/>
</dbReference>
<dbReference type="AlphaFoldDB" id="A0ABD2MXB9"/>
<keyword evidence="3" id="KW-0221">Differentiation</keyword>
<dbReference type="Pfam" id="PF00651">
    <property type="entry name" value="BTB"/>
    <property type="match status" value="1"/>
</dbReference>
<keyword evidence="7" id="KW-0539">Nucleus</keyword>
<keyword evidence="2" id="KW-0217">Developmental protein</keyword>
<evidence type="ECO:0000256" key="5">
    <source>
        <dbReference type="ARBA" id="ARBA00023015"/>
    </source>
</evidence>
<dbReference type="PANTHER" id="PTHR23110:SF111">
    <property type="entry name" value="LONGITUDINALS LACKING PROTEIN, ISOFORMS F_I_K_T"/>
    <property type="match status" value="1"/>
</dbReference>
<dbReference type="SUPFAM" id="SSF54695">
    <property type="entry name" value="POZ domain"/>
    <property type="match status" value="1"/>
</dbReference>
<evidence type="ECO:0000256" key="1">
    <source>
        <dbReference type="ARBA" id="ARBA00004123"/>
    </source>
</evidence>
<proteinExistence type="predicted"/>
<sequence length="671" mass="75177">MKEAVDIYTRGQCCVFCGIDTDDKIVRFTPEILERSQSLLNVRIAHGLKYCNARLPSTPNNYDGYHTKCYKNFSALQKKYRELNLTSSNFGNHSLGEIFEEISIKSEFPVVEQPTRTCYFCGEERKMHKGKSQRLLSCKVSSFEIIKPIGAGMDELRIKGEEDTSGAVSYHSVCRVEYKNRFKSSFHTNSMPLQQRLTMAGNKVPQDDSLLAPTLKSQPLSPTKLKVTRHAAAAEEKIETPHTALLEEVCLRWNSHHSNMQTAFPSLLSKEQYCDVTLVADGKSLKCHKLILSSCSSYFDQVLEKIMPYQHPVIFMKDIPFNILKSLCDFMYAGEVNILQSDLDQLLAVGESLKIKGLANRSEPDTVNIPSPKDPVEEVSEAPLSKSTKSTVRPSTSEKKSLPRTKELVDRVTDPLDLMEPTYEEEATPDLPPAVLKRNDQTRKSTGKRVRKRKHVENDHEPSPPIFQTRKGTRSRPNVKVPRYFNASFDNSNDKTAVADTSSEIHQGSEEAMVDPLLDMVEEIKTEPVDIEDGLISYGEESYDMGEEPASTTGLFKKINSASAKLIVTKQEKEDAPDPLNTEQVDDRPKQVEEKGVENNNGEEDASGVIGETQTTLTQENSTTENERAEENAVHENLVENNVQDEEMGQMTTLSIAGTFDAVDQSQESAT</sequence>
<evidence type="ECO:0000256" key="2">
    <source>
        <dbReference type="ARBA" id="ARBA00022473"/>
    </source>
</evidence>
<dbReference type="CDD" id="cd18315">
    <property type="entry name" value="BTB_POZ_BAB-like"/>
    <property type="match status" value="1"/>
</dbReference>
<evidence type="ECO:0000256" key="4">
    <source>
        <dbReference type="ARBA" id="ARBA00022902"/>
    </source>
</evidence>
<dbReference type="GO" id="GO:0045476">
    <property type="term" value="P:nurse cell apoptotic process"/>
    <property type="evidence" value="ECO:0007669"/>
    <property type="project" value="UniProtKB-ARBA"/>
</dbReference>
<feature type="region of interest" description="Disordered" evidence="9">
    <location>
        <begin position="570"/>
        <end position="635"/>
    </location>
</feature>
<dbReference type="SMART" id="SM00225">
    <property type="entry name" value="BTB"/>
    <property type="match status" value="1"/>
</dbReference>
<dbReference type="EMBL" id="JABFTP020000042">
    <property type="protein sequence ID" value="KAL3271088.1"/>
    <property type="molecule type" value="Genomic_DNA"/>
</dbReference>
<organism evidence="11 12">
    <name type="scientific">Cryptolaemus montrouzieri</name>
    <dbReference type="NCBI Taxonomy" id="559131"/>
    <lineage>
        <taxon>Eukaryota</taxon>
        <taxon>Metazoa</taxon>
        <taxon>Ecdysozoa</taxon>
        <taxon>Arthropoda</taxon>
        <taxon>Hexapoda</taxon>
        <taxon>Insecta</taxon>
        <taxon>Pterygota</taxon>
        <taxon>Neoptera</taxon>
        <taxon>Endopterygota</taxon>
        <taxon>Coleoptera</taxon>
        <taxon>Polyphaga</taxon>
        <taxon>Cucujiformia</taxon>
        <taxon>Coccinelloidea</taxon>
        <taxon>Coccinellidae</taxon>
        <taxon>Scymninae</taxon>
        <taxon>Scymnini</taxon>
        <taxon>Cryptolaemus</taxon>
    </lineage>
</organism>
<dbReference type="Gene3D" id="3.30.710.10">
    <property type="entry name" value="Potassium Channel Kv1.1, Chain A"/>
    <property type="match status" value="1"/>
</dbReference>
<dbReference type="InterPro" id="IPR000210">
    <property type="entry name" value="BTB/POZ_dom"/>
</dbReference>
<dbReference type="GO" id="GO:0048813">
    <property type="term" value="P:dendrite morphogenesis"/>
    <property type="evidence" value="ECO:0007669"/>
    <property type="project" value="UniProtKB-ARBA"/>
</dbReference>
<dbReference type="InterPro" id="IPR051095">
    <property type="entry name" value="Dros_DevTransReg"/>
</dbReference>
<feature type="region of interest" description="Disordered" evidence="9">
    <location>
        <begin position="361"/>
        <end position="478"/>
    </location>
</feature>
<evidence type="ECO:0000256" key="3">
    <source>
        <dbReference type="ARBA" id="ARBA00022782"/>
    </source>
</evidence>
<feature type="compositionally biased region" description="Basic residues" evidence="9">
    <location>
        <begin position="445"/>
        <end position="455"/>
    </location>
</feature>
<feature type="compositionally biased region" description="Polar residues" evidence="9">
    <location>
        <begin position="385"/>
        <end position="395"/>
    </location>
</feature>
<evidence type="ECO:0000256" key="6">
    <source>
        <dbReference type="ARBA" id="ARBA00023163"/>
    </source>
</evidence>
<evidence type="ECO:0000313" key="11">
    <source>
        <dbReference type="EMBL" id="KAL3271088.1"/>
    </source>
</evidence>
<evidence type="ECO:0000256" key="7">
    <source>
        <dbReference type="ARBA" id="ARBA00023242"/>
    </source>
</evidence>
<comment type="caution">
    <text evidence="11">The sequence shown here is derived from an EMBL/GenBank/DDBJ whole genome shotgun (WGS) entry which is preliminary data.</text>
</comment>
<dbReference type="GO" id="GO:0007464">
    <property type="term" value="P:R3/R4 cell fate commitment"/>
    <property type="evidence" value="ECO:0007669"/>
    <property type="project" value="UniProtKB-ARBA"/>
</dbReference>
<evidence type="ECO:0000313" key="12">
    <source>
        <dbReference type="Proteomes" id="UP001516400"/>
    </source>
</evidence>
<dbReference type="GO" id="GO:0007526">
    <property type="term" value="P:larval somatic muscle development"/>
    <property type="evidence" value="ECO:0007669"/>
    <property type="project" value="UniProtKB-ARBA"/>
</dbReference>
<dbReference type="Proteomes" id="UP001516400">
    <property type="component" value="Unassembled WGS sequence"/>
</dbReference>
<dbReference type="GO" id="GO:0045467">
    <property type="term" value="P:R7 cell development"/>
    <property type="evidence" value="ECO:0007669"/>
    <property type="project" value="UniProtKB-ARBA"/>
</dbReference>
<evidence type="ECO:0000256" key="9">
    <source>
        <dbReference type="SAM" id="MobiDB-lite"/>
    </source>
</evidence>
<accession>A0ABD2MXB9</accession>
<evidence type="ECO:0000259" key="10">
    <source>
        <dbReference type="PROSITE" id="PS50097"/>
    </source>
</evidence>
<dbReference type="PANTHER" id="PTHR23110">
    <property type="entry name" value="BTB DOMAIN TRANSCRIPTION FACTOR"/>
    <property type="match status" value="1"/>
</dbReference>
<keyword evidence="6" id="KW-0804">Transcription</keyword>
<feature type="compositionally biased region" description="Basic and acidic residues" evidence="9">
    <location>
        <begin position="396"/>
        <end position="414"/>
    </location>
</feature>
<name>A0ABD2MXB9_9CUCU</name>
<dbReference type="GO" id="GO:0008406">
    <property type="term" value="P:gonad development"/>
    <property type="evidence" value="ECO:0007669"/>
    <property type="project" value="UniProtKB-ARBA"/>
</dbReference>
<dbReference type="InterPro" id="IPR011333">
    <property type="entry name" value="SKP1/BTB/POZ_sf"/>
</dbReference>
<feature type="compositionally biased region" description="Low complexity" evidence="9">
    <location>
        <begin position="612"/>
        <end position="624"/>
    </location>
</feature>
<evidence type="ECO:0000256" key="8">
    <source>
        <dbReference type="ARBA" id="ARBA00037382"/>
    </source>
</evidence>
<comment type="function">
    <text evidence="8">Putative transcription factor required for axon growth and guidance in the central and peripheral nervous systems. Repels CNS axons away from the midline by promoting the expression of the midline repellent sli and its receptor robo.</text>
</comment>